<name>S3L3F3_TREMA</name>
<dbReference type="SUPFAM" id="SSF55120">
    <property type="entry name" value="Pseudouridine synthase"/>
    <property type="match status" value="1"/>
</dbReference>
<dbReference type="GO" id="GO:0120159">
    <property type="term" value="F:rRNA pseudouridine synthase activity"/>
    <property type="evidence" value="ECO:0007669"/>
    <property type="project" value="UniProtKB-ARBA"/>
</dbReference>
<dbReference type="STRING" id="1125699.HMPREF9194_01664"/>
<dbReference type="RefSeq" id="WP_016525930.1">
    <property type="nucleotide sequence ID" value="NZ_KE332518.1"/>
</dbReference>
<evidence type="ECO:0000313" key="4">
    <source>
        <dbReference type="EMBL" id="EPF31319.1"/>
    </source>
</evidence>
<accession>S3L3F3</accession>
<dbReference type="OrthoDB" id="9807213at2"/>
<evidence type="ECO:0000259" key="3">
    <source>
        <dbReference type="SMART" id="SM00363"/>
    </source>
</evidence>
<dbReference type="Gene3D" id="3.30.70.580">
    <property type="entry name" value="Pseudouridine synthase I, catalytic domain, N-terminal subdomain"/>
    <property type="match status" value="1"/>
</dbReference>
<comment type="caution">
    <text evidence="4">The sequence shown here is derived from an EMBL/GenBank/DDBJ whole genome shotgun (WGS) entry which is preliminary data.</text>
</comment>
<sequence>MSTLRLDKLLARHGFGTRSGVKKLLRALKVQVNGSVCTRPDTAVDPEKDIVSVEGQKISVKTHIYLMINKPQGTLCSSRDGAYRSVFSLLPKELNRRFLGGELHIAGRLDADTEGLVFCTTDGDVTHRIISPKRRIPKTYFVLLRDEAADREDYVRSFERGIDVPPEGSEPAFRAQSARLVWLGEKDASCTLTIFEGKYHQVKRMFAALGNKVVFLKRLSIGSLQLDPALEEGSWRELTEEERNTLFKELGKA</sequence>
<proteinExistence type="predicted"/>
<dbReference type="InterPro" id="IPR002942">
    <property type="entry name" value="S4_RNA-bd"/>
</dbReference>
<dbReference type="InterPro" id="IPR006145">
    <property type="entry name" value="PsdUridine_synth_RsuA/RluA"/>
</dbReference>
<dbReference type="NCBIfam" id="TIGR00093">
    <property type="entry name" value="pseudouridine synthase"/>
    <property type="match status" value="1"/>
</dbReference>
<dbReference type="PANTHER" id="PTHR47683">
    <property type="entry name" value="PSEUDOURIDINE SYNTHASE FAMILY PROTEIN-RELATED"/>
    <property type="match status" value="1"/>
</dbReference>
<dbReference type="Pfam" id="PF00849">
    <property type="entry name" value="PseudoU_synth_2"/>
    <property type="match status" value="1"/>
</dbReference>
<keyword evidence="5" id="KW-1185">Reference proteome</keyword>
<dbReference type="InterPro" id="IPR050343">
    <property type="entry name" value="RsuA_PseudoU_synthase"/>
</dbReference>
<dbReference type="InterPro" id="IPR036986">
    <property type="entry name" value="S4_RNA-bd_sf"/>
</dbReference>
<dbReference type="PROSITE" id="PS50889">
    <property type="entry name" value="S4"/>
    <property type="match status" value="1"/>
</dbReference>
<dbReference type="Gene3D" id="3.30.70.1560">
    <property type="entry name" value="Alpha-L RNA-binding motif"/>
    <property type="match status" value="1"/>
</dbReference>
<organism evidence="4 5">
    <name type="scientific">Treponema maltophilum ATCC 51939</name>
    <dbReference type="NCBI Taxonomy" id="1125699"/>
    <lineage>
        <taxon>Bacteria</taxon>
        <taxon>Pseudomonadati</taxon>
        <taxon>Spirochaetota</taxon>
        <taxon>Spirochaetia</taxon>
        <taxon>Spirochaetales</taxon>
        <taxon>Treponemataceae</taxon>
        <taxon>Treponema</taxon>
    </lineage>
</organism>
<reference evidence="4 5" key="1">
    <citation type="submission" date="2013-04" db="EMBL/GenBank/DDBJ databases">
        <title>The Genome Sequence of Treponema maltophilum ATCC 51939.</title>
        <authorList>
            <consortium name="The Broad Institute Genomics Platform"/>
            <person name="Earl A."/>
            <person name="Ward D."/>
            <person name="Feldgarden M."/>
            <person name="Gevers D."/>
            <person name="Leonetti C."/>
            <person name="Blanton J.M."/>
            <person name="Dewhirst F.E."/>
            <person name="Izard J."/>
            <person name="Walker B."/>
            <person name="Young S."/>
            <person name="Zeng Q."/>
            <person name="Gargeya S."/>
            <person name="Fitzgerald M."/>
            <person name="Haas B."/>
            <person name="Abouelleil A."/>
            <person name="Allen A.W."/>
            <person name="Alvarado L."/>
            <person name="Arachchi H.M."/>
            <person name="Berlin A.M."/>
            <person name="Chapman S.B."/>
            <person name="Gainer-Dewar J."/>
            <person name="Goldberg J."/>
            <person name="Griggs A."/>
            <person name="Gujja S."/>
            <person name="Hansen M."/>
            <person name="Howarth C."/>
            <person name="Imamovic A."/>
            <person name="Ireland A."/>
            <person name="Larimer J."/>
            <person name="McCowan C."/>
            <person name="Murphy C."/>
            <person name="Pearson M."/>
            <person name="Poon T.W."/>
            <person name="Priest M."/>
            <person name="Roberts A."/>
            <person name="Saif S."/>
            <person name="Shea T."/>
            <person name="Sisk P."/>
            <person name="Sykes S."/>
            <person name="Wortman J."/>
            <person name="Nusbaum C."/>
            <person name="Birren B."/>
        </authorList>
    </citation>
    <scope>NUCLEOTIDE SEQUENCE [LARGE SCALE GENOMIC DNA]</scope>
    <source>
        <strain evidence="4 5">ATCC 51939</strain>
    </source>
</reference>
<dbReference type="Proteomes" id="UP000014541">
    <property type="component" value="Unassembled WGS sequence"/>
</dbReference>
<evidence type="ECO:0000313" key="5">
    <source>
        <dbReference type="Proteomes" id="UP000014541"/>
    </source>
</evidence>
<dbReference type="SMART" id="SM00363">
    <property type="entry name" value="S4"/>
    <property type="match status" value="1"/>
</dbReference>
<dbReference type="GO" id="GO:0003723">
    <property type="term" value="F:RNA binding"/>
    <property type="evidence" value="ECO:0007669"/>
    <property type="project" value="UniProtKB-KW"/>
</dbReference>
<dbReference type="PANTHER" id="PTHR47683:SF4">
    <property type="entry name" value="PSEUDOURIDINE SYNTHASE"/>
    <property type="match status" value="1"/>
</dbReference>
<dbReference type="InterPro" id="IPR020094">
    <property type="entry name" value="TruA/RsuA/RluB/E/F_N"/>
</dbReference>
<dbReference type="eggNOG" id="COG1187">
    <property type="taxonomic scope" value="Bacteria"/>
</dbReference>
<protein>
    <submittedName>
        <fullName evidence="4">Pseudouridine synthase</fullName>
    </submittedName>
</protein>
<dbReference type="HOGENOM" id="CLU_024979_1_2_12"/>
<evidence type="ECO:0000256" key="2">
    <source>
        <dbReference type="PROSITE-ProRule" id="PRU00182"/>
    </source>
</evidence>
<dbReference type="InterPro" id="IPR020103">
    <property type="entry name" value="PsdUridine_synth_cat_dom_sf"/>
</dbReference>
<evidence type="ECO:0000256" key="1">
    <source>
        <dbReference type="ARBA" id="ARBA00023235"/>
    </source>
</evidence>
<dbReference type="Pfam" id="PF01479">
    <property type="entry name" value="S4"/>
    <property type="match status" value="1"/>
</dbReference>
<dbReference type="AlphaFoldDB" id="S3L3F3"/>
<dbReference type="PATRIC" id="fig|1125699.3.peg.1679"/>
<dbReference type="CDD" id="cd00165">
    <property type="entry name" value="S4"/>
    <property type="match status" value="1"/>
</dbReference>
<dbReference type="InterPro" id="IPR000748">
    <property type="entry name" value="PsdUridine_synth_RsuA/RluB/E/F"/>
</dbReference>
<gene>
    <name evidence="4" type="ORF">HMPREF9194_01664</name>
</gene>
<dbReference type="InterPro" id="IPR042092">
    <property type="entry name" value="PsdUridine_s_RsuA/RluB/E/F_cat"/>
</dbReference>
<dbReference type="Gene3D" id="3.10.290.10">
    <property type="entry name" value="RNA-binding S4 domain"/>
    <property type="match status" value="1"/>
</dbReference>
<feature type="domain" description="RNA-binding S4" evidence="3">
    <location>
        <begin position="4"/>
        <end position="72"/>
    </location>
</feature>
<dbReference type="GO" id="GO:0000455">
    <property type="term" value="P:enzyme-directed rRNA pseudouridine synthesis"/>
    <property type="evidence" value="ECO:0007669"/>
    <property type="project" value="UniProtKB-ARBA"/>
</dbReference>
<dbReference type="EMBL" id="ATFF01000006">
    <property type="protein sequence ID" value="EPF31319.1"/>
    <property type="molecule type" value="Genomic_DNA"/>
</dbReference>
<dbReference type="SUPFAM" id="SSF55174">
    <property type="entry name" value="Alpha-L RNA-binding motif"/>
    <property type="match status" value="1"/>
</dbReference>
<keyword evidence="2" id="KW-0694">RNA-binding</keyword>
<keyword evidence="1" id="KW-0413">Isomerase</keyword>